<feature type="compositionally biased region" description="Polar residues" evidence="1">
    <location>
        <begin position="110"/>
        <end position="136"/>
    </location>
</feature>
<dbReference type="SUPFAM" id="SSF81631">
    <property type="entry name" value="PAP/OAS1 substrate-binding domain"/>
    <property type="match status" value="1"/>
</dbReference>
<dbReference type="CDD" id="cd05402">
    <property type="entry name" value="NT_PAP_TUTase"/>
    <property type="match status" value="1"/>
</dbReference>
<dbReference type="GO" id="GO:0016779">
    <property type="term" value="F:nucleotidyltransferase activity"/>
    <property type="evidence" value="ECO:0007669"/>
    <property type="project" value="UniProtKB-ARBA"/>
</dbReference>
<feature type="compositionally biased region" description="Polar residues" evidence="1">
    <location>
        <begin position="76"/>
        <end position="86"/>
    </location>
</feature>
<feature type="domain" description="Poly(A) RNA polymerase mitochondrial-like central palm" evidence="2">
    <location>
        <begin position="295"/>
        <end position="451"/>
    </location>
</feature>
<dbReference type="AlphaFoldDB" id="A0A5C3DX48"/>
<accession>A0A5C3DX48</accession>
<dbReference type="Proteomes" id="UP000324022">
    <property type="component" value="Unassembled WGS sequence"/>
</dbReference>
<dbReference type="OrthoDB" id="2274644at2759"/>
<dbReference type="PANTHER" id="PTHR12271:SF40">
    <property type="entry name" value="POLY(A) RNA POLYMERASE GLD2"/>
    <property type="match status" value="1"/>
</dbReference>
<dbReference type="EMBL" id="OOIN01000004">
    <property type="protein sequence ID" value="SPO22808.1"/>
    <property type="molecule type" value="Genomic_DNA"/>
</dbReference>
<proteinExistence type="predicted"/>
<evidence type="ECO:0000313" key="4">
    <source>
        <dbReference type="Proteomes" id="UP000324022"/>
    </source>
</evidence>
<sequence length="913" mass="101275">MDVPPPTAQGAQFADVSFLDSEFDQSRTTPGPSSQNDIQTIDFSASQAFFSGLESSRSPVHVGSPSHAGVYKYGRETSSISPNSAMSGLDPVSKLGFTSNRAFVRPHSGASASGDTGVPYSSPQPLNGSWQLNISTKPGFAPQSPERMPRPEAKASTSAHHQRNQEAAHRTAEVERRNRLREEEKARRKLAIQKQVDDGMAALRLEKDESAQRSAEVERRNKLREEEKTNRRLAIQKQVEDGIKAIQLEKECERVRVEQDRNACRKWLSDVSHAPASSPSSAAVDATIDVYTALGRQVRGFWEDSRPAASSQAHRNEVISDVQLAITRKWPDQGLQVAAFGSSVTGLVTESSDLDLVLLDPTRPYGVGTPPELRRDPNNFVRHSGGMPEWYSTHQIANAIRASNKFRSVVSIGGANVPIVKMIHRKYDIPADININERFGLFNSQLISAYANLQPDLVRPLIFFLKHWYSRRQLNDPAGKRGSMTFSSYTIALMALQVLQVEGVLPNLQSPDLLNSLNIRPNFLYSRVKRPHRRGNNGRPAPSEDFAPLQKYNVTFAASQVDAEPYRRKALEVAGGGEYRKDRLLGKMLASFLRFYQQLDRHTQIVSVVNGSPLQRRKKSQPRHVFFDSASEDGFSELNGEAAQHLTEPMQRASRDAEGRAALREEQADLWAGDELVVQDPFIIDRNTSRNIKSQAIERWQSEMENAIHVLGLHKSGEASKVRLEHAPLVLDLCIPQNVVSDMEADGHGVQATALAGTETASEEPWRPEEEAAAQAREIAVQAAQSLRREKKKRARRSKRSEARLLQEEAAMVEDMIDGIETGRVTGLMSGSERHEIWRLRTDNDPSNGGNSTAIPFTFSVARIHTPKKTDPVVNGDAKLSPTMSIATTRANASASSEDIDLVALRLERDVRV</sequence>
<dbReference type="Gene3D" id="3.30.460.10">
    <property type="entry name" value="Beta Polymerase, domain 2"/>
    <property type="match status" value="1"/>
</dbReference>
<reference evidence="3 4" key="1">
    <citation type="submission" date="2018-03" db="EMBL/GenBank/DDBJ databases">
        <authorList>
            <person name="Guldener U."/>
        </authorList>
    </citation>
    <scope>NUCLEOTIDE SEQUENCE [LARGE SCALE GENOMIC DNA]</scope>
    <source>
        <strain evidence="3 4">NBRC100155</strain>
    </source>
</reference>
<feature type="region of interest" description="Disordered" evidence="1">
    <location>
        <begin position="54"/>
        <end position="86"/>
    </location>
</feature>
<dbReference type="InterPro" id="IPR054708">
    <property type="entry name" value="MTPAP-like_central"/>
</dbReference>
<dbReference type="PANTHER" id="PTHR12271">
    <property type="entry name" value="POLY A POLYMERASE CID PAP -RELATED"/>
    <property type="match status" value="1"/>
</dbReference>
<dbReference type="Gene3D" id="1.10.1410.10">
    <property type="match status" value="1"/>
</dbReference>
<evidence type="ECO:0000256" key="1">
    <source>
        <dbReference type="SAM" id="MobiDB-lite"/>
    </source>
</evidence>
<evidence type="ECO:0000259" key="2">
    <source>
        <dbReference type="Pfam" id="PF22600"/>
    </source>
</evidence>
<gene>
    <name evidence="3" type="ORF">UTRI_01486</name>
</gene>
<dbReference type="InterPro" id="IPR043519">
    <property type="entry name" value="NT_sf"/>
</dbReference>
<protein>
    <recommendedName>
        <fullName evidence="2">Poly(A) RNA polymerase mitochondrial-like central palm domain-containing protein</fullName>
    </recommendedName>
</protein>
<dbReference type="Pfam" id="PF22600">
    <property type="entry name" value="MTPAP-like_central"/>
    <property type="match status" value="1"/>
</dbReference>
<dbReference type="GO" id="GO:0031123">
    <property type="term" value="P:RNA 3'-end processing"/>
    <property type="evidence" value="ECO:0007669"/>
    <property type="project" value="TreeGrafter"/>
</dbReference>
<evidence type="ECO:0000313" key="3">
    <source>
        <dbReference type="EMBL" id="SPO22808.1"/>
    </source>
</evidence>
<dbReference type="SUPFAM" id="SSF81301">
    <property type="entry name" value="Nucleotidyltransferase"/>
    <property type="match status" value="1"/>
</dbReference>
<feature type="region of interest" description="Disordered" evidence="1">
    <location>
        <begin position="108"/>
        <end position="188"/>
    </location>
</feature>
<keyword evidence="4" id="KW-1185">Reference proteome</keyword>
<feature type="region of interest" description="Disordered" evidence="1">
    <location>
        <begin position="205"/>
        <end position="228"/>
    </location>
</feature>
<name>A0A5C3DX48_9BASI</name>
<organism evidence="3 4">
    <name type="scientific">Ustilago trichophora</name>
    <dbReference type="NCBI Taxonomy" id="86804"/>
    <lineage>
        <taxon>Eukaryota</taxon>
        <taxon>Fungi</taxon>
        <taxon>Dikarya</taxon>
        <taxon>Basidiomycota</taxon>
        <taxon>Ustilaginomycotina</taxon>
        <taxon>Ustilaginomycetes</taxon>
        <taxon>Ustilaginales</taxon>
        <taxon>Ustilaginaceae</taxon>
        <taxon>Ustilago</taxon>
    </lineage>
</organism>
<feature type="compositionally biased region" description="Basic and acidic residues" evidence="1">
    <location>
        <begin position="163"/>
        <end position="186"/>
    </location>
</feature>
<dbReference type="GO" id="GO:0010605">
    <property type="term" value="P:negative regulation of macromolecule metabolic process"/>
    <property type="evidence" value="ECO:0007669"/>
    <property type="project" value="UniProtKB-ARBA"/>
</dbReference>